<evidence type="ECO:0000259" key="1">
    <source>
        <dbReference type="PROSITE" id="PS51186"/>
    </source>
</evidence>
<feature type="domain" description="N-acetyltransferase" evidence="1">
    <location>
        <begin position="14"/>
        <end position="169"/>
    </location>
</feature>
<name>A0A0R1F2S2_LACZE</name>
<dbReference type="InterPro" id="IPR000182">
    <property type="entry name" value="GNAT_dom"/>
</dbReference>
<sequence>MQKKRGASMNTANFHFTLVTKKDLLELQAMYRDAFLPIYEKYHDDETDPYLESLNSLNKKWQQPSSKFYFFEKEKQRLGMIRVITSSTGNDARISPLLILPKYQSHGYAQLMLEQIEQLYPTVHRWHLDTIAEEPKLIHLYQKMGYIQDPDRHEQILPGMHIVFFTKIRH</sequence>
<gene>
    <name evidence="2" type="ORF">FD51_GL000477</name>
</gene>
<dbReference type="eggNOG" id="COG0456">
    <property type="taxonomic scope" value="Bacteria"/>
</dbReference>
<dbReference type="PATRIC" id="fig|1423816.3.peg.479"/>
<proteinExistence type="predicted"/>
<dbReference type="PROSITE" id="PS51186">
    <property type="entry name" value="GNAT"/>
    <property type="match status" value="1"/>
</dbReference>
<protein>
    <submittedName>
        <fullName evidence="2">GNAT family acetyltransferase</fullName>
    </submittedName>
</protein>
<keyword evidence="2" id="KW-0808">Transferase</keyword>
<dbReference type="Pfam" id="PF00583">
    <property type="entry name" value="Acetyltransf_1"/>
    <property type="match status" value="1"/>
</dbReference>
<organism evidence="2 3">
    <name type="scientific">Lacticaseibacillus zeae DSM 20178 = KCTC 3804</name>
    <dbReference type="NCBI Taxonomy" id="1423816"/>
    <lineage>
        <taxon>Bacteria</taxon>
        <taxon>Bacillati</taxon>
        <taxon>Bacillota</taxon>
        <taxon>Bacilli</taxon>
        <taxon>Lactobacillales</taxon>
        <taxon>Lactobacillaceae</taxon>
        <taxon>Lacticaseibacillus</taxon>
    </lineage>
</organism>
<dbReference type="Gene3D" id="3.40.630.30">
    <property type="match status" value="1"/>
</dbReference>
<accession>A0A0R1F2S2</accession>
<evidence type="ECO:0000313" key="2">
    <source>
        <dbReference type="EMBL" id="KRK13905.1"/>
    </source>
</evidence>
<comment type="caution">
    <text evidence="2">The sequence shown here is derived from an EMBL/GenBank/DDBJ whole genome shotgun (WGS) entry which is preliminary data.</text>
</comment>
<dbReference type="AlphaFoldDB" id="A0A0R1F2S2"/>
<evidence type="ECO:0000313" key="3">
    <source>
        <dbReference type="Proteomes" id="UP000051984"/>
    </source>
</evidence>
<dbReference type="InterPro" id="IPR016181">
    <property type="entry name" value="Acyl_CoA_acyltransferase"/>
</dbReference>
<dbReference type="GO" id="GO:0016747">
    <property type="term" value="F:acyltransferase activity, transferring groups other than amino-acyl groups"/>
    <property type="evidence" value="ECO:0007669"/>
    <property type="project" value="InterPro"/>
</dbReference>
<dbReference type="CDD" id="cd04301">
    <property type="entry name" value="NAT_SF"/>
    <property type="match status" value="1"/>
</dbReference>
<dbReference type="EMBL" id="AZCT01000001">
    <property type="protein sequence ID" value="KRK13905.1"/>
    <property type="molecule type" value="Genomic_DNA"/>
</dbReference>
<dbReference type="SUPFAM" id="SSF55729">
    <property type="entry name" value="Acyl-CoA N-acyltransferases (Nat)"/>
    <property type="match status" value="1"/>
</dbReference>
<dbReference type="Proteomes" id="UP000051984">
    <property type="component" value="Unassembled WGS sequence"/>
</dbReference>
<reference evidence="2 3" key="1">
    <citation type="journal article" date="2015" name="Genome Announc.">
        <title>Expanding the biotechnology potential of lactobacilli through comparative genomics of 213 strains and associated genera.</title>
        <authorList>
            <person name="Sun Z."/>
            <person name="Harris H.M."/>
            <person name="McCann A."/>
            <person name="Guo C."/>
            <person name="Argimon S."/>
            <person name="Zhang W."/>
            <person name="Yang X."/>
            <person name="Jeffery I.B."/>
            <person name="Cooney J.C."/>
            <person name="Kagawa T.F."/>
            <person name="Liu W."/>
            <person name="Song Y."/>
            <person name="Salvetti E."/>
            <person name="Wrobel A."/>
            <person name="Rasinkangas P."/>
            <person name="Parkhill J."/>
            <person name="Rea M.C."/>
            <person name="O'Sullivan O."/>
            <person name="Ritari J."/>
            <person name="Douillard F.P."/>
            <person name="Paul Ross R."/>
            <person name="Yang R."/>
            <person name="Briner A.E."/>
            <person name="Felis G.E."/>
            <person name="de Vos W.M."/>
            <person name="Barrangou R."/>
            <person name="Klaenhammer T.R."/>
            <person name="Caufield P.W."/>
            <person name="Cui Y."/>
            <person name="Zhang H."/>
            <person name="O'Toole P.W."/>
        </authorList>
    </citation>
    <scope>NUCLEOTIDE SEQUENCE [LARGE SCALE GENOMIC DNA]</scope>
    <source>
        <strain evidence="2 3">DSM 20178</strain>
    </source>
</reference>